<dbReference type="EMBL" id="ACIJ02000023">
    <property type="protein sequence ID" value="EEX70909.1"/>
    <property type="molecule type" value="Genomic_DNA"/>
</dbReference>
<dbReference type="RefSeq" id="WP_006255924.1">
    <property type="nucleotide sequence ID" value="NZ_GG700643.1"/>
</dbReference>
<name>C9LIU2_9BACT</name>
<dbReference type="OrthoDB" id="1071848at2"/>
<organism evidence="1 2">
    <name type="scientific">Alloprevotella tannerae ATCC 51259</name>
    <dbReference type="NCBI Taxonomy" id="626522"/>
    <lineage>
        <taxon>Bacteria</taxon>
        <taxon>Pseudomonadati</taxon>
        <taxon>Bacteroidota</taxon>
        <taxon>Bacteroidia</taxon>
        <taxon>Bacteroidales</taxon>
        <taxon>Prevotellaceae</taxon>
        <taxon>Alloprevotella</taxon>
    </lineage>
</organism>
<accession>C9LIU2</accession>
<dbReference type="Proteomes" id="UP000003460">
    <property type="component" value="Unassembled WGS sequence"/>
</dbReference>
<dbReference type="PANTHER" id="PTHR45661">
    <property type="entry name" value="SURFACE ANTIGEN"/>
    <property type="match status" value="1"/>
</dbReference>
<protein>
    <submittedName>
        <fullName evidence="1">Uncharacterized protein</fullName>
    </submittedName>
</protein>
<dbReference type="eggNOG" id="COG3209">
    <property type="taxonomic scope" value="Bacteria"/>
</dbReference>
<sequence>MNIFSITLLQSKLLKGALSRGPQKLLFALFFVMAAGIQAQNSGNAGPLQWQYDKETKKLTISGQGAIPDYEEDAQPWAPFAREIKTAEVGEGVTMIGDNAFTYSLKMEKISLPKTLTEIGYHAFYSCQKLASVSIPATVKKIGDRAFQECFELKEIEVDENNANYSSLDGVLYNKKETLLIRYPAGKDEDFTIPNTVTTIGDDAFSDCEALLHVTIPNSVTRIGDYAFYKCVGLEEISIPASVTSIGDGALAGCSSLMGIVVDDKNSTYASDEGILYSKDKTRLIQYPAGKDETDILVPEGVKVIGLGAFVSTINLKNVILPDGLTTIEEDAFADGEALQTVVIPASVTRIDNRAFFASEELLTAKIPEGIERIGDDVFNSCKAMTSIIIPQSLKSIGRSAFEYCVSLGSITLPAGVTSIGPKAFEGCFLLKTLVAQMPDPDRVMLGDDVFRHVPKDNTKNTFCQLYVPEGSKQKYEAAAQWKDFAPNILEGLPLGIRPLENERPMRKSGIYRLDGVRCQGSLQQLPAGIYIVNGKKVAKK</sequence>
<reference evidence="1" key="1">
    <citation type="submission" date="2009-09" db="EMBL/GenBank/DDBJ databases">
        <authorList>
            <person name="Weinstock G."/>
            <person name="Sodergren E."/>
            <person name="Clifton S."/>
            <person name="Fulton L."/>
            <person name="Fulton B."/>
            <person name="Courtney L."/>
            <person name="Fronick C."/>
            <person name="Harrison M."/>
            <person name="Strong C."/>
            <person name="Farmer C."/>
            <person name="Delahaunty K."/>
            <person name="Markovic C."/>
            <person name="Hall O."/>
            <person name="Minx P."/>
            <person name="Tomlinson C."/>
            <person name="Mitreva M."/>
            <person name="Nelson J."/>
            <person name="Hou S."/>
            <person name="Wollam A."/>
            <person name="Pepin K.H."/>
            <person name="Johnson M."/>
            <person name="Bhonagiri V."/>
            <person name="Nash W.E."/>
            <person name="Warren W."/>
            <person name="Chinwalla A."/>
            <person name="Mardis E.R."/>
            <person name="Wilson R.K."/>
        </authorList>
    </citation>
    <scope>NUCLEOTIDE SEQUENCE [LARGE SCALE GENOMIC DNA]</scope>
    <source>
        <strain evidence="1">ATCC 51259</strain>
    </source>
</reference>
<dbReference type="GeneID" id="84576882"/>
<dbReference type="PANTHER" id="PTHR45661:SF3">
    <property type="entry name" value="IG-LIKE DOMAIN-CONTAINING PROTEIN"/>
    <property type="match status" value="1"/>
</dbReference>
<proteinExistence type="predicted"/>
<dbReference type="Gene3D" id="3.80.10.10">
    <property type="entry name" value="Ribonuclease Inhibitor"/>
    <property type="match status" value="2"/>
</dbReference>
<keyword evidence="2" id="KW-1185">Reference proteome</keyword>
<evidence type="ECO:0000313" key="1">
    <source>
        <dbReference type="EMBL" id="EEX70909.1"/>
    </source>
</evidence>
<dbReference type="Pfam" id="PF13306">
    <property type="entry name" value="LRR_5"/>
    <property type="match status" value="3"/>
</dbReference>
<dbReference type="HOGENOM" id="CLU_028334_3_0_10"/>
<dbReference type="STRING" id="626522.GCWU000325_02151"/>
<dbReference type="InterPro" id="IPR032675">
    <property type="entry name" value="LRR_dom_sf"/>
</dbReference>
<comment type="caution">
    <text evidence="1">The sequence shown here is derived from an EMBL/GenBank/DDBJ whole genome shotgun (WGS) entry which is preliminary data.</text>
</comment>
<dbReference type="SUPFAM" id="SSF52058">
    <property type="entry name" value="L domain-like"/>
    <property type="match status" value="1"/>
</dbReference>
<dbReference type="InterPro" id="IPR053139">
    <property type="entry name" value="Surface_bspA-like"/>
</dbReference>
<gene>
    <name evidence="1" type="ORF">GCWU000325_02151</name>
</gene>
<dbReference type="AlphaFoldDB" id="C9LIU2"/>
<dbReference type="InterPro" id="IPR026906">
    <property type="entry name" value="LRR_5"/>
</dbReference>
<evidence type="ECO:0000313" key="2">
    <source>
        <dbReference type="Proteomes" id="UP000003460"/>
    </source>
</evidence>